<dbReference type="PANTHER" id="PTHR48020">
    <property type="entry name" value="PROTON MYO-INOSITOL COTRANSPORTER"/>
    <property type="match status" value="1"/>
</dbReference>
<dbReference type="InterPro" id="IPR020846">
    <property type="entry name" value="MFS_dom"/>
</dbReference>
<evidence type="ECO:0000256" key="3">
    <source>
        <dbReference type="ARBA" id="ARBA00022692"/>
    </source>
</evidence>
<keyword evidence="5 7" id="KW-0472">Membrane</keyword>
<evidence type="ECO:0000256" key="4">
    <source>
        <dbReference type="ARBA" id="ARBA00022989"/>
    </source>
</evidence>
<feature type="domain" description="Major facilitator superfamily (MFS) profile" evidence="8">
    <location>
        <begin position="1"/>
        <end position="117"/>
    </location>
</feature>
<dbReference type="SUPFAM" id="SSF103473">
    <property type="entry name" value="MFS general substrate transporter"/>
    <property type="match status" value="1"/>
</dbReference>
<dbReference type="Pfam" id="PF00083">
    <property type="entry name" value="Sugar_tr"/>
    <property type="match status" value="1"/>
</dbReference>
<evidence type="ECO:0000256" key="6">
    <source>
        <dbReference type="SAM" id="MobiDB-lite"/>
    </source>
</evidence>
<dbReference type="InterPro" id="IPR005828">
    <property type="entry name" value="MFS_sugar_transport-like"/>
</dbReference>
<gene>
    <name evidence="9" type="ORF">ElyMa_002768300</name>
</gene>
<dbReference type="PANTHER" id="PTHR48020:SF12">
    <property type="entry name" value="PROTON MYO-INOSITOL COTRANSPORTER"/>
    <property type="match status" value="1"/>
</dbReference>
<feature type="transmembrane region" description="Helical" evidence="7">
    <location>
        <begin position="62"/>
        <end position="83"/>
    </location>
</feature>
<dbReference type="Gene3D" id="1.20.1250.20">
    <property type="entry name" value="MFS general substrate transporter like domains"/>
    <property type="match status" value="1"/>
</dbReference>
<organism evidence="9 10">
    <name type="scientific">Elysia marginata</name>
    <dbReference type="NCBI Taxonomy" id="1093978"/>
    <lineage>
        <taxon>Eukaryota</taxon>
        <taxon>Metazoa</taxon>
        <taxon>Spiralia</taxon>
        <taxon>Lophotrochozoa</taxon>
        <taxon>Mollusca</taxon>
        <taxon>Gastropoda</taxon>
        <taxon>Heterobranchia</taxon>
        <taxon>Euthyneura</taxon>
        <taxon>Panpulmonata</taxon>
        <taxon>Sacoglossa</taxon>
        <taxon>Placobranchoidea</taxon>
        <taxon>Plakobranchidae</taxon>
        <taxon>Elysia</taxon>
    </lineage>
</organism>
<evidence type="ECO:0000313" key="9">
    <source>
        <dbReference type="EMBL" id="GFR98418.1"/>
    </source>
</evidence>
<feature type="region of interest" description="Disordered" evidence="6">
    <location>
        <begin position="124"/>
        <end position="148"/>
    </location>
</feature>
<evidence type="ECO:0000256" key="7">
    <source>
        <dbReference type="SAM" id="Phobius"/>
    </source>
</evidence>
<keyword evidence="3 7" id="KW-0812">Transmembrane</keyword>
<evidence type="ECO:0000256" key="5">
    <source>
        <dbReference type="ARBA" id="ARBA00023136"/>
    </source>
</evidence>
<keyword evidence="2" id="KW-0813">Transport</keyword>
<protein>
    <submittedName>
        <fullName evidence="9">Proton myo-inositol cotransporter</fullName>
    </submittedName>
</protein>
<keyword evidence="4 7" id="KW-1133">Transmembrane helix</keyword>
<comment type="caution">
    <text evidence="9">The sequence shown here is derived from an EMBL/GenBank/DDBJ whole genome shotgun (WGS) entry which is preliminary data.</text>
</comment>
<dbReference type="InterPro" id="IPR050814">
    <property type="entry name" value="Myo-inositol_Transporter"/>
</dbReference>
<dbReference type="InterPro" id="IPR003663">
    <property type="entry name" value="Sugar/inositol_transpt"/>
</dbReference>
<evidence type="ECO:0000256" key="1">
    <source>
        <dbReference type="ARBA" id="ARBA00004141"/>
    </source>
</evidence>
<feature type="transmembrane region" description="Helical" evidence="7">
    <location>
        <begin position="89"/>
        <end position="113"/>
    </location>
</feature>
<dbReference type="PROSITE" id="PS50850">
    <property type="entry name" value="MFS"/>
    <property type="match status" value="1"/>
</dbReference>
<dbReference type="GO" id="GO:0005366">
    <property type="term" value="F:myo-inositol:proton symporter activity"/>
    <property type="evidence" value="ECO:0007669"/>
    <property type="project" value="TreeGrafter"/>
</dbReference>
<dbReference type="Proteomes" id="UP000762676">
    <property type="component" value="Unassembled WGS sequence"/>
</dbReference>
<name>A0AAV4HMY4_9GAST</name>
<dbReference type="AlphaFoldDB" id="A0AAV4HMY4"/>
<evidence type="ECO:0000313" key="10">
    <source>
        <dbReference type="Proteomes" id="UP000762676"/>
    </source>
</evidence>
<dbReference type="EMBL" id="BMAT01005695">
    <property type="protein sequence ID" value="GFR98418.1"/>
    <property type="molecule type" value="Genomic_DNA"/>
</dbReference>
<dbReference type="InterPro" id="IPR036259">
    <property type="entry name" value="MFS_trans_sf"/>
</dbReference>
<evidence type="ECO:0000259" key="8">
    <source>
        <dbReference type="PROSITE" id="PS50850"/>
    </source>
</evidence>
<dbReference type="GO" id="GO:0016324">
    <property type="term" value="C:apical plasma membrane"/>
    <property type="evidence" value="ECO:0007669"/>
    <property type="project" value="TreeGrafter"/>
</dbReference>
<evidence type="ECO:0000256" key="2">
    <source>
        <dbReference type="ARBA" id="ARBA00022448"/>
    </source>
</evidence>
<reference evidence="9 10" key="1">
    <citation type="journal article" date="2021" name="Elife">
        <title>Chloroplast acquisition without the gene transfer in kleptoplastic sea slugs, Plakobranchus ocellatus.</title>
        <authorList>
            <person name="Maeda T."/>
            <person name="Takahashi S."/>
            <person name="Yoshida T."/>
            <person name="Shimamura S."/>
            <person name="Takaki Y."/>
            <person name="Nagai Y."/>
            <person name="Toyoda A."/>
            <person name="Suzuki Y."/>
            <person name="Arimoto A."/>
            <person name="Ishii H."/>
            <person name="Satoh N."/>
            <person name="Nishiyama T."/>
            <person name="Hasebe M."/>
            <person name="Maruyama T."/>
            <person name="Minagawa J."/>
            <person name="Obokata J."/>
            <person name="Shigenobu S."/>
        </authorList>
    </citation>
    <scope>NUCLEOTIDE SEQUENCE [LARGE SCALE GENOMIC DNA]</scope>
</reference>
<proteinExistence type="predicted"/>
<sequence>MPGADQFRGGPGLLYSLGFCPMDYSWVAVAGFMFFILVFAPGAGPVPWVINAEIYPLWSRSVAASITTMTNWSCNYVVSKLFLTITKSLSTWGTFLIFAIVCLLGAVFTFCLVPETKDRTLEEIGKDPWAPPTIPDTATPSIGLQSPLPVMPYENKPDMPSENKSEKRPEIIRNITFADEAKIQKKSLSF</sequence>
<accession>A0AAV4HMY4</accession>
<keyword evidence="10" id="KW-1185">Reference proteome</keyword>
<comment type="subcellular location">
    <subcellularLocation>
        <location evidence="1">Membrane</location>
        <topology evidence="1">Multi-pass membrane protein</topology>
    </subcellularLocation>
</comment>
<feature type="transmembrane region" description="Helical" evidence="7">
    <location>
        <begin position="24"/>
        <end position="50"/>
    </location>
</feature>
<dbReference type="PRINTS" id="PR00171">
    <property type="entry name" value="SUGRTRNSPORT"/>
</dbReference>